<protein>
    <recommendedName>
        <fullName evidence="4">DUF3159 domain-containing protein</fullName>
    </recommendedName>
</protein>
<comment type="caution">
    <text evidence="2">The sequence shown here is derived from an EMBL/GenBank/DDBJ whole genome shotgun (WGS) entry which is preliminary data.</text>
</comment>
<feature type="transmembrane region" description="Helical" evidence="1">
    <location>
        <begin position="195"/>
        <end position="213"/>
    </location>
</feature>
<evidence type="ECO:0000313" key="2">
    <source>
        <dbReference type="EMBL" id="RJO73626.1"/>
    </source>
</evidence>
<reference evidence="2 3" key="1">
    <citation type="submission" date="2018-09" db="EMBL/GenBank/DDBJ databases">
        <title>YIM PH21274 draft genome.</title>
        <authorList>
            <person name="Miao C."/>
        </authorList>
    </citation>
    <scope>NUCLEOTIDE SEQUENCE [LARGE SCALE GENOMIC DNA]</scope>
    <source>
        <strain evidence="2 3">YIM PH 21724</strain>
    </source>
</reference>
<evidence type="ECO:0000313" key="3">
    <source>
        <dbReference type="Proteomes" id="UP000266677"/>
    </source>
</evidence>
<keyword evidence="1" id="KW-0812">Transmembrane</keyword>
<evidence type="ECO:0000256" key="1">
    <source>
        <dbReference type="SAM" id="Phobius"/>
    </source>
</evidence>
<dbReference type="NCBIfam" id="NF041646">
    <property type="entry name" value="VC0807_fam"/>
    <property type="match status" value="1"/>
</dbReference>
<keyword evidence="3" id="KW-1185">Reference proteome</keyword>
<accession>A0A3A4JU94</accession>
<feature type="transmembrane region" description="Helical" evidence="1">
    <location>
        <begin position="105"/>
        <end position="121"/>
    </location>
</feature>
<proteinExistence type="predicted"/>
<dbReference type="OrthoDB" id="3781030at2"/>
<organism evidence="2 3">
    <name type="scientific">Nocardia panacis</name>
    <dbReference type="NCBI Taxonomy" id="2340916"/>
    <lineage>
        <taxon>Bacteria</taxon>
        <taxon>Bacillati</taxon>
        <taxon>Actinomycetota</taxon>
        <taxon>Actinomycetes</taxon>
        <taxon>Mycobacteriales</taxon>
        <taxon>Nocardiaceae</taxon>
        <taxon>Nocardia</taxon>
    </lineage>
</organism>
<feature type="transmembrane region" description="Helical" evidence="1">
    <location>
        <begin position="47"/>
        <end position="68"/>
    </location>
</feature>
<dbReference type="EMBL" id="QZFU01000023">
    <property type="protein sequence ID" value="RJO73626.1"/>
    <property type="molecule type" value="Genomic_DNA"/>
</dbReference>
<keyword evidence="1" id="KW-1133">Transmembrane helix</keyword>
<gene>
    <name evidence="2" type="ORF">D5S18_20785</name>
</gene>
<dbReference type="Proteomes" id="UP000266677">
    <property type="component" value="Unassembled WGS sequence"/>
</dbReference>
<evidence type="ECO:0008006" key="4">
    <source>
        <dbReference type="Google" id="ProtNLM"/>
    </source>
</evidence>
<feature type="transmembrane region" description="Helical" evidence="1">
    <location>
        <begin position="75"/>
        <end position="93"/>
    </location>
</feature>
<name>A0A3A4JU94_9NOCA</name>
<keyword evidence="1" id="KW-0472">Membrane</keyword>
<dbReference type="AlphaFoldDB" id="A0A3A4JU94"/>
<dbReference type="RefSeq" id="WP_120042702.1">
    <property type="nucleotide sequence ID" value="NZ_QZFU01000023.1"/>
</dbReference>
<sequence length="220" mass="24337">MIPQAVSAPSTPAERRAALRRHFARQLLLEVALPLGGYYALRAAGAHPLLALLAPALITVPFLIHGAVRQRRLDMVALCTLTLITLGAVMSLITGDARTLLVRDSWLFGALGAWILLTLWTRRPFMRITAQAIVTAKIGEAGYRQWDARWDTDSRFRHHLRLLTAVWGVTFLVDAVVRIALAYTLPVDSVPLVSTVQWLVVLGGLIFFQNAYVTKHGLKV</sequence>
<feature type="transmembrane region" description="Helical" evidence="1">
    <location>
        <begin position="162"/>
        <end position="183"/>
    </location>
</feature>